<keyword evidence="3 6" id="KW-0812">Transmembrane</keyword>
<evidence type="ECO:0000256" key="5">
    <source>
        <dbReference type="ARBA" id="ARBA00023136"/>
    </source>
</evidence>
<accession>A0ABS9VL03</accession>
<evidence type="ECO:0000256" key="3">
    <source>
        <dbReference type="ARBA" id="ARBA00022692"/>
    </source>
</evidence>
<gene>
    <name evidence="7" type="ORF">LZ016_06000</name>
</gene>
<dbReference type="InterPro" id="IPR002549">
    <property type="entry name" value="AI-2E-like"/>
</dbReference>
<comment type="similarity">
    <text evidence="2">Belongs to the autoinducer-2 exporter (AI-2E) (TC 2.A.86) family.</text>
</comment>
<sequence length="357" mass="38114">MAEPAPMSDERRFVRRVLIVLGLTTLVILAWQLRTLLLMLFGAIVVATVFRAFADRIEKLVRCRQGIAIVVSIAIGLAIIIGLVALFGSHVVQQVALLRETLPAAWKTVEARLGDVGLGEQVKHLAQSIKAPGGSSFSAFAATVLSIGSGIADVIVVIVAGIFLATQPRFYLTGAVKLIPPGKRHLALEAITESETALRLWLRGQLIAMVAVGLLTGIGLWYLGMPSALTLGLLAGVLEFIPFIGPILSMVPAVLLALAVSPDLALWVLLLYFLVQQFEGYLLTPLVQQYAVDLPGVVLLFSLIAFGALFGTLGVILAAPLTVVSYVLVKRLYVIETLHTPTPIPGEDVAHHTSSKA</sequence>
<proteinExistence type="inferred from homology"/>
<dbReference type="EMBL" id="JAKZHW010000001">
    <property type="protein sequence ID" value="MCH8615651.1"/>
    <property type="molecule type" value="Genomic_DNA"/>
</dbReference>
<keyword evidence="4 6" id="KW-1133">Transmembrane helix</keyword>
<reference evidence="7 8" key="1">
    <citation type="submission" date="2022-03" db="EMBL/GenBank/DDBJ databases">
        <authorList>
            <person name="Jo J.-H."/>
            <person name="Im W.-T."/>
        </authorList>
    </citation>
    <scope>NUCLEOTIDE SEQUENCE [LARGE SCALE GENOMIC DNA]</scope>
    <source>
        <strain evidence="7 8">SM33</strain>
    </source>
</reference>
<feature type="transmembrane region" description="Helical" evidence="6">
    <location>
        <begin position="255"/>
        <end position="275"/>
    </location>
</feature>
<feature type="transmembrane region" description="Helical" evidence="6">
    <location>
        <begin position="206"/>
        <end position="223"/>
    </location>
</feature>
<feature type="transmembrane region" description="Helical" evidence="6">
    <location>
        <begin position="229"/>
        <end position="248"/>
    </location>
</feature>
<feature type="transmembrane region" description="Helical" evidence="6">
    <location>
        <begin position="13"/>
        <end position="31"/>
    </location>
</feature>
<dbReference type="PANTHER" id="PTHR21716">
    <property type="entry name" value="TRANSMEMBRANE PROTEIN"/>
    <property type="match status" value="1"/>
</dbReference>
<feature type="transmembrane region" description="Helical" evidence="6">
    <location>
        <begin position="139"/>
        <end position="165"/>
    </location>
</feature>
<evidence type="ECO:0000256" key="4">
    <source>
        <dbReference type="ARBA" id="ARBA00022989"/>
    </source>
</evidence>
<comment type="caution">
    <text evidence="7">The sequence shown here is derived from an EMBL/GenBank/DDBJ whole genome shotgun (WGS) entry which is preliminary data.</text>
</comment>
<evidence type="ECO:0000313" key="7">
    <source>
        <dbReference type="EMBL" id="MCH8615651.1"/>
    </source>
</evidence>
<evidence type="ECO:0000256" key="2">
    <source>
        <dbReference type="ARBA" id="ARBA00009773"/>
    </source>
</evidence>
<feature type="transmembrane region" description="Helical" evidence="6">
    <location>
        <begin position="37"/>
        <end position="54"/>
    </location>
</feature>
<dbReference type="Proteomes" id="UP001203058">
    <property type="component" value="Unassembled WGS sequence"/>
</dbReference>
<organism evidence="7 8">
    <name type="scientific">Sphingomonas telluris</name>
    <dbReference type="NCBI Taxonomy" id="2907998"/>
    <lineage>
        <taxon>Bacteria</taxon>
        <taxon>Pseudomonadati</taxon>
        <taxon>Pseudomonadota</taxon>
        <taxon>Alphaproteobacteria</taxon>
        <taxon>Sphingomonadales</taxon>
        <taxon>Sphingomonadaceae</taxon>
        <taxon>Sphingomonas</taxon>
    </lineage>
</organism>
<protein>
    <submittedName>
        <fullName evidence="7">AI-2E family transporter</fullName>
    </submittedName>
</protein>
<feature type="transmembrane region" description="Helical" evidence="6">
    <location>
        <begin position="66"/>
        <end position="88"/>
    </location>
</feature>
<feature type="transmembrane region" description="Helical" evidence="6">
    <location>
        <begin position="295"/>
        <end position="328"/>
    </location>
</feature>
<keyword evidence="5 6" id="KW-0472">Membrane</keyword>
<evidence type="ECO:0000313" key="8">
    <source>
        <dbReference type="Proteomes" id="UP001203058"/>
    </source>
</evidence>
<dbReference type="Pfam" id="PF01594">
    <property type="entry name" value="AI-2E_transport"/>
    <property type="match status" value="1"/>
</dbReference>
<evidence type="ECO:0000256" key="1">
    <source>
        <dbReference type="ARBA" id="ARBA00004141"/>
    </source>
</evidence>
<dbReference type="RefSeq" id="WP_241446476.1">
    <property type="nucleotide sequence ID" value="NZ_JAKZHW010000001.1"/>
</dbReference>
<keyword evidence="8" id="KW-1185">Reference proteome</keyword>
<name>A0ABS9VL03_9SPHN</name>
<evidence type="ECO:0000256" key="6">
    <source>
        <dbReference type="SAM" id="Phobius"/>
    </source>
</evidence>
<comment type="subcellular location">
    <subcellularLocation>
        <location evidence="1">Membrane</location>
        <topology evidence="1">Multi-pass membrane protein</topology>
    </subcellularLocation>
</comment>
<dbReference type="PANTHER" id="PTHR21716:SF62">
    <property type="entry name" value="TRANSPORT PROTEIN YDBI-RELATED"/>
    <property type="match status" value="1"/>
</dbReference>